<protein>
    <submittedName>
        <fullName evidence="1">Uncharacterized protein</fullName>
    </submittedName>
</protein>
<evidence type="ECO:0000313" key="1">
    <source>
        <dbReference type="EMBL" id="KAG8464978.1"/>
    </source>
</evidence>
<gene>
    <name evidence="1" type="ORF">KFE25_012341</name>
</gene>
<dbReference type="AlphaFoldDB" id="A0A8J6CEV4"/>
<dbReference type="EMBL" id="JAGTXO010000011">
    <property type="protein sequence ID" value="KAG8464978.1"/>
    <property type="molecule type" value="Genomic_DNA"/>
</dbReference>
<dbReference type="Proteomes" id="UP000751190">
    <property type="component" value="Unassembled WGS sequence"/>
</dbReference>
<name>A0A8J6CEV4_DIALT</name>
<comment type="caution">
    <text evidence="1">The sequence shown here is derived from an EMBL/GenBank/DDBJ whole genome shotgun (WGS) entry which is preliminary data.</text>
</comment>
<keyword evidence="2" id="KW-1185">Reference proteome</keyword>
<accession>A0A8J6CEV4</accession>
<evidence type="ECO:0000313" key="2">
    <source>
        <dbReference type="Proteomes" id="UP000751190"/>
    </source>
</evidence>
<sequence>MLSGCCPCLGRKTVEAFEQAQDKKFGKPSETAKETKGLLDTYGLDEDIEDAGEDGASAAHEFEVKGPISSDRIKALLDRQMALTNEIDNEFDDDDVDADKGK</sequence>
<proteinExistence type="predicted"/>
<reference evidence="1" key="1">
    <citation type="submission" date="2021-05" db="EMBL/GenBank/DDBJ databases">
        <title>The genome of the haptophyte Pavlova lutheri (Diacronema luteri, Pavlovales) - a model for lipid biosynthesis in eukaryotic algae.</title>
        <authorList>
            <person name="Hulatt C.J."/>
            <person name="Posewitz M.C."/>
        </authorList>
    </citation>
    <scope>NUCLEOTIDE SEQUENCE</scope>
    <source>
        <strain evidence="1">NIVA-4/92</strain>
    </source>
</reference>
<organism evidence="1 2">
    <name type="scientific">Diacronema lutheri</name>
    <name type="common">Unicellular marine alga</name>
    <name type="synonym">Monochrysis lutheri</name>
    <dbReference type="NCBI Taxonomy" id="2081491"/>
    <lineage>
        <taxon>Eukaryota</taxon>
        <taxon>Haptista</taxon>
        <taxon>Haptophyta</taxon>
        <taxon>Pavlovophyceae</taxon>
        <taxon>Pavlovales</taxon>
        <taxon>Pavlovaceae</taxon>
        <taxon>Diacronema</taxon>
    </lineage>
</organism>